<feature type="region of interest" description="Disordered" evidence="1">
    <location>
        <begin position="91"/>
        <end position="130"/>
    </location>
</feature>
<accession>A0A7S3LVE7</accession>
<dbReference type="AlphaFoldDB" id="A0A7S3LVE7"/>
<feature type="region of interest" description="Disordered" evidence="1">
    <location>
        <begin position="142"/>
        <end position="217"/>
    </location>
</feature>
<feature type="compositionally biased region" description="Basic and acidic residues" evidence="1">
    <location>
        <begin position="155"/>
        <end position="217"/>
    </location>
</feature>
<protein>
    <submittedName>
        <fullName evidence="2">Uncharacterized protein</fullName>
    </submittedName>
</protein>
<feature type="region of interest" description="Disordered" evidence="1">
    <location>
        <begin position="32"/>
        <end position="52"/>
    </location>
</feature>
<dbReference type="EMBL" id="HBIB01043983">
    <property type="protein sequence ID" value="CAE0266352.1"/>
    <property type="molecule type" value="Transcribed_RNA"/>
</dbReference>
<gene>
    <name evidence="2" type="ORF">PBIL07802_LOCUS28691</name>
</gene>
<sequence>MCDRISPLLHDTIIDDAYFLHGVRGDCSLAAERSTDSEGRPNLRFRPSRNSQLECNAPPSCLKNVFAVRVEAAGATAQEMAEAVKQRVKLEDEKRKVQSPLSVPPKALRTPEEPRVRRPSSSPDGAPSALKMRRELFQKEREKANKMGQHQQVRRQKEEEKQAERERARKRREEEEDRRKEEEHRRKIEERSRKKTTESELNAEKRRRQAVEERERAAKARTELEREMAAKAGVEDIPLCPCGASIKSPNVNACAVNCPLYRRPNRLRLLIEDLLFRFSSGN</sequence>
<name>A0A7S3LVE7_9EUKA</name>
<evidence type="ECO:0000313" key="2">
    <source>
        <dbReference type="EMBL" id="CAE0266352.1"/>
    </source>
</evidence>
<reference evidence="2" key="1">
    <citation type="submission" date="2021-01" db="EMBL/GenBank/DDBJ databases">
        <authorList>
            <person name="Corre E."/>
            <person name="Pelletier E."/>
            <person name="Niang G."/>
            <person name="Scheremetjew M."/>
            <person name="Finn R."/>
            <person name="Kale V."/>
            <person name="Holt S."/>
            <person name="Cochrane G."/>
            <person name="Meng A."/>
            <person name="Brown T."/>
            <person name="Cohen L."/>
        </authorList>
    </citation>
    <scope>NUCLEOTIDE SEQUENCE</scope>
    <source>
        <strain evidence="2">NIES-2562</strain>
    </source>
</reference>
<evidence type="ECO:0000256" key="1">
    <source>
        <dbReference type="SAM" id="MobiDB-lite"/>
    </source>
</evidence>
<proteinExistence type="predicted"/>
<organism evidence="2">
    <name type="scientific">Palpitomonas bilix</name>
    <dbReference type="NCBI Taxonomy" id="652834"/>
    <lineage>
        <taxon>Eukaryota</taxon>
        <taxon>Eukaryota incertae sedis</taxon>
    </lineage>
</organism>